<dbReference type="EMBL" id="CAADRP010002040">
    <property type="protein sequence ID" value="VFU59954.1"/>
    <property type="molecule type" value="Genomic_DNA"/>
</dbReference>
<protein>
    <submittedName>
        <fullName evidence="1">Uncharacterized protein</fullName>
    </submittedName>
</protein>
<dbReference type="GO" id="GO:0006283">
    <property type="term" value="P:transcription-coupled nucleotide-excision repair"/>
    <property type="evidence" value="ECO:0007669"/>
    <property type="project" value="TreeGrafter"/>
</dbReference>
<dbReference type="InterPro" id="IPR049408">
    <property type="entry name" value="UVSSA_N_a-solenoid_rpt"/>
</dbReference>
<dbReference type="GO" id="GO:0000993">
    <property type="term" value="F:RNA polymerase II complex binding"/>
    <property type="evidence" value="ECO:0007669"/>
    <property type="project" value="TreeGrafter"/>
</dbReference>
<dbReference type="InterPro" id="IPR018610">
    <property type="entry name" value="UVSSA"/>
</dbReference>
<accession>A0A6N2MZG9</accession>
<dbReference type="PANTHER" id="PTHR28670:SF1">
    <property type="entry name" value="UV-STIMULATED SCAFFOLD PROTEIN A"/>
    <property type="match status" value="1"/>
</dbReference>
<dbReference type="Pfam" id="PF20867">
    <property type="entry name" value="UVSSA_N"/>
    <property type="match status" value="1"/>
</dbReference>
<proteinExistence type="predicted"/>
<evidence type="ECO:0000313" key="1">
    <source>
        <dbReference type="EMBL" id="VFU59954.1"/>
    </source>
</evidence>
<dbReference type="GO" id="GO:0009411">
    <property type="term" value="P:response to UV"/>
    <property type="evidence" value="ECO:0007669"/>
    <property type="project" value="InterPro"/>
</dbReference>
<dbReference type="GO" id="GO:0005694">
    <property type="term" value="C:chromosome"/>
    <property type="evidence" value="ECO:0007669"/>
    <property type="project" value="TreeGrafter"/>
</dbReference>
<reference evidence="1" key="1">
    <citation type="submission" date="2019-03" db="EMBL/GenBank/DDBJ databases">
        <authorList>
            <person name="Mank J."/>
            <person name="Almeida P."/>
        </authorList>
    </citation>
    <scope>NUCLEOTIDE SEQUENCE</scope>
    <source>
        <strain evidence="1">78183</strain>
    </source>
</reference>
<dbReference type="AlphaFoldDB" id="A0A6N2MZG9"/>
<dbReference type="PANTHER" id="PTHR28670">
    <property type="entry name" value="UV-STIMULATED SCAFFOLD PROTEIN A"/>
    <property type="match status" value="1"/>
</dbReference>
<sequence length="113" mass="13489">MSIATMMMMMMMMMKEEEMVRYLTLLIIDELFMRSKIFRTLVVENLDQLWILSVGFRRNHPLPAPPAVRYAFKSGQCRQERWEREMWAKEILVNRFEVLKEEIPETVDGIGSV</sequence>
<organism evidence="1">
    <name type="scientific">Salix viminalis</name>
    <name type="common">Common osier</name>
    <name type="synonym">Basket willow</name>
    <dbReference type="NCBI Taxonomy" id="40686"/>
    <lineage>
        <taxon>Eukaryota</taxon>
        <taxon>Viridiplantae</taxon>
        <taxon>Streptophyta</taxon>
        <taxon>Embryophyta</taxon>
        <taxon>Tracheophyta</taxon>
        <taxon>Spermatophyta</taxon>
        <taxon>Magnoliopsida</taxon>
        <taxon>eudicotyledons</taxon>
        <taxon>Gunneridae</taxon>
        <taxon>Pentapetalae</taxon>
        <taxon>rosids</taxon>
        <taxon>fabids</taxon>
        <taxon>Malpighiales</taxon>
        <taxon>Salicaceae</taxon>
        <taxon>Saliceae</taxon>
        <taxon>Salix</taxon>
    </lineage>
</organism>
<name>A0A6N2MZG9_SALVM</name>
<gene>
    <name evidence="1" type="ORF">SVIM_LOCUS442830</name>
</gene>